<feature type="compositionally biased region" description="Polar residues" evidence="1">
    <location>
        <begin position="254"/>
        <end position="270"/>
    </location>
</feature>
<feature type="compositionally biased region" description="Basic and acidic residues" evidence="1">
    <location>
        <begin position="366"/>
        <end position="377"/>
    </location>
</feature>
<feature type="region of interest" description="Disordered" evidence="1">
    <location>
        <begin position="527"/>
        <end position="554"/>
    </location>
</feature>
<proteinExistence type="predicted"/>
<protein>
    <submittedName>
        <fullName evidence="2">Uncharacterized protein</fullName>
    </submittedName>
</protein>
<evidence type="ECO:0000256" key="1">
    <source>
        <dbReference type="SAM" id="MobiDB-lite"/>
    </source>
</evidence>
<feature type="non-terminal residue" evidence="2">
    <location>
        <position position="1"/>
    </location>
</feature>
<keyword evidence="3" id="KW-1185">Reference proteome</keyword>
<dbReference type="GeneID" id="94426898"/>
<organism evidence="2 3">
    <name type="scientific">Cystoisospora suis</name>
    <dbReference type="NCBI Taxonomy" id="483139"/>
    <lineage>
        <taxon>Eukaryota</taxon>
        <taxon>Sar</taxon>
        <taxon>Alveolata</taxon>
        <taxon>Apicomplexa</taxon>
        <taxon>Conoidasida</taxon>
        <taxon>Coccidia</taxon>
        <taxon>Eucoccidiorida</taxon>
        <taxon>Eimeriorina</taxon>
        <taxon>Sarcocystidae</taxon>
        <taxon>Cystoisospora</taxon>
    </lineage>
</organism>
<accession>A0A2C6L4W3</accession>
<dbReference type="Proteomes" id="UP000221165">
    <property type="component" value="Unassembled WGS sequence"/>
</dbReference>
<feature type="region of interest" description="Disordered" evidence="1">
    <location>
        <begin position="240"/>
        <end position="284"/>
    </location>
</feature>
<reference evidence="2 3" key="1">
    <citation type="journal article" date="2017" name="Int. J. Parasitol.">
        <title>The genome of the protozoan parasite Cystoisospora suis and a reverse vaccinology approach to identify vaccine candidates.</title>
        <authorList>
            <person name="Palmieri N."/>
            <person name="Shrestha A."/>
            <person name="Ruttkowski B."/>
            <person name="Beck T."/>
            <person name="Vogl C."/>
            <person name="Tomley F."/>
            <person name="Blake D.P."/>
            <person name="Joachim A."/>
        </authorList>
    </citation>
    <scope>NUCLEOTIDE SEQUENCE [LARGE SCALE GENOMIC DNA]</scope>
    <source>
        <strain evidence="2 3">Wien I</strain>
    </source>
</reference>
<dbReference type="OrthoDB" id="333644at2759"/>
<gene>
    <name evidence="2" type="ORF">CSUI_003489</name>
</gene>
<name>A0A2C6L4W3_9APIC</name>
<evidence type="ECO:0000313" key="2">
    <source>
        <dbReference type="EMBL" id="PHJ22654.1"/>
    </source>
</evidence>
<sequence>LLGPGEGLKRRRTDGSCPVESPSRCVSLRYCTHGECAPAVWRNADPFGNTPSCQVVQKICAGWETTQRGTSWPLAVLETEEQLRKRRPLTSLEGSLPNSRSAACSSLLVRRSRVTDALSARAPASPASWHQLRMSRALERSVLSRSRRPNRQALEALSCCVFGALAAQTLRAGSKFRSVSPFNGRSKDHTDLAGACRAVLRHGRDPRSTRLAVQESPLSRAHSLFRSFFSSVSALKDAEESARVDSHPSAPECGTTSFQSGSGETTTTHRGNVPGARSRQPRERIPVLPAASASQDFDGLCLKPVLNESCVWRNHTGATEVLQGLATISRDASSLLSGSHRLHRVQQGTSLLSTPRELQEPPVPGRLDRSPRNEERSTSFVNYPRSQWKRQEPETVQEGDPSSTTGYYEKYRREDHCLEVRPHVRIKDQTEKGNFVLARSQHGANASRQRPSDSALPWRPELWLDCNSDVGSRPHVCTEDFSLSKKGVLLRTARDSPYDFRERAQDQDGLGEGPPLASVRQRPSLVTLRQASGASDPAAFFPEGRSESSGDGATVKHAFPIGWEDRSTQGVENSGTRETSKGVLRHLLEQAVSLLETFEASRIDDTEKPMRGIEAIQAEIFRVHEQMAGHLASASSAELADIRGHVEALLLRQKLLEHRLLLLRLVEELYTRDMIPSVRTSMLVRYFRDLCDTNQASVPVPPALVKRVYSSILERKEELLGNQGLANSLVLFLYNCSLLRLPTGDLFSIWAKGLLKHSATAATSNRLRVSPPLVVFLSRILVAERCGVPQVWHAVLDLTLSVDPRTSPFFAAVSHSVDLAAGDGRPNPRQPPQSRNCIQKNECATPTSCSEETRWVSNAMRSISGAASVGIPAHTAVDIVRMQRSSVLACVGARVSGRTMGVWLRWS</sequence>
<dbReference type="AlphaFoldDB" id="A0A2C6L4W3"/>
<dbReference type="VEuPathDB" id="ToxoDB:CSUI_003489"/>
<dbReference type="EMBL" id="MIGC01001562">
    <property type="protein sequence ID" value="PHJ22654.1"/>
    <property type="molecule type" value="Genomic_DNA"/>
</dbReference>
<comment type="caution">
    <text evidence="2">The sequence shown here is derived from an EMBL/GenBank/DDBJ whole genome shotgun (WGS) entry which is preliminary data.</text>
</comment>
<feature type="region of interest" description="Disordered" evidence="1">
    <location>
        <begin position="346"/>
        <end position="408"/>
    </location>
</feature>
<evidence type="ECO:0000313" key="3">
    <source>
        <dbReference type="Proteomes" id="UP000221165"/>
    </source>
</evidence>
<dbReference type="RefSeq" id="XP_067924331.1">
    <property type="nucleotide sequence ID" value="XM_068063687.1"/>
</dbReference>